<evidence type="ECO:0000256" key="1">
    <source>
        <dbReference type="SAM" id="MobiDB-lite"/>
    </source>
</evidence>
<feature type="non-terminal residue" evidence="2">
    <location>
        <position position="302"/>
    </location>
</feature>
<dbReference type="PANTHER" id="PTHR34427">
    <property type="entry name" value="DUF4283 DOMAIN PROTEIN"/>
    <property type="match status" value="1"/>
</dbReference>
<reference evidence="2 3" key="1">
    <citation type="journal article" date="2018" name="Front. Plant Sci.">
        <title>Red Clover (Trifolium pratense) and Zigzag Clover (T. medium) - A Picture of Genomic Similarities and Differences.</title>
        <authorList>
            <person name="Dluhosova J."/>
            <person name="Istvanek J."/>
            <person name="Nedelnik J."/>
            <person name="Repkova J."/>
        </authorList>
    </citation>
    <scope>NUCLEOTIDE SEQUENCE [LARGE SCALE GENOMIC DNA]</scope>
    <source>
        <strain evidence="3">cv. 10/8</strain>
        <tissue evidence="2">Leaf</tissue>
    </source>
</reference>
<accession>A0A392P052</accession>
<proteinExistence type="predicted"/>
<dbReference type="AlphaFoldDB" id="A0A392P052"/>
<protein>
    <submittedName>
        <fullName evidence="2">DUF4283 domain protein</fullName>
    </submittedName>
</protein>
<organism evidence="2 3">
    <name type="scientific">Trifolium medium</name>
    <dbReference type="NCBI Taxonomy" id="97028"/>
    <lineage>
        <taxon>Eukaryota</taxon>
        <taxon>Viridiplantae</taxon>
        <taxon>Streptophyta</taxon>
        <taxon>Embryophyta</taxon>
        <taxon>Tracheophyta</taxon>
        <taxon>Spermatophyta</taxon>
        <taxon>Magnoliopsida</taxon>
        <taxon>eudicotyledons</taxon>
        <taxon>Gunneridae</taxon>
        <taxon>Pentapetalae</taxon>
        <taxon>rosids</taxon>
        <taxon>fabids</taxon>
        <taxon>Fabales</taxon>
        <taxon>Fabaceae</taxon>
        <taxon>Papilionoideae</taxon>
        <taxon>50 kb inversion clade</taxon>
        <taxon>NPAAA clade</taxon>
        <taxon>Hologalegina</taxon>
        <taxon>IRL clade</taxon>
        <taxon>Trifolieae</taxon>
        <taxon>Trifolium</taxon>
    </lineage>
</organism>
<feature type="non-terminal residue" evidence="2">
    <location>
        <position position="1"/>
    </location>
</feature>
<dbReference type="Proteomes" id="UP000265520">
    <property type="component" value="Unassembled WGS sequence"/>
</dbReference>
<dbReference type="EMBL" id="LXQA010056291">
    <property type="protein sequence ID" value="MCI04726.1"/>
    <property type="molecule type" value="Genomic_DNA"/>
</dbReference>
<name>A0A392P052_9FABA</name>
<comment type="caution">
    <text evidence="2">The sequence shown here is derived from an EMBL/GenBank/DDBJ whole genome shotgun (WGS) entry which is preliminary data.</text>
</comment>
<feature type="region of interest" description="Disordered" evidence="1">
    <location>
        <begin position="1"/>
        <end position="21"/>
    </location>
</feature>
<keyword evidence="3" id="KW-1185">Reference proteome</keyword>
<sequence>RDDPPSLHRNPSSDLLVDHRHTSPCDGRSFAEVLTQRERNMPGVYTLHEPPPPPAVQTVVVDIQSERLDFLAKSLVGYTKTDVELLTFLDSLVLHGLHNVSVRPMGGGLVLISSNVDDLLLSLFDPAQEWWGAWFSKLEPWTPDIIPYRREVWLSVWGVPVHCWGVYFFEKIAKSFGDFIMLDDITLKETNFIKGRVKVSLPVTATGVDEVVSVVTCSGSFPVRVMEEVGWFKEDMMCYRDIIPCEGDGSDTSVARSYRIPSEDVFSDAENFENGEEEGQHCLVDLQGRDKSPLSTLGGLPC</sequence>
<evidence type="ECO:0000313" key="2">
    <source>
        <dbReference type="EMBL" id="MCI04726.1"/>
    </source>
</evidence>
<dbReference type="PANTHER" id="PTHR34427:SF5">
    <property type="entry name" value="DUF4283 DOMAIN-CONTAINING PROTEIN"/>
    <property type="match status" value="1"/>
</dbReference>
<evidence type="ECO:0000313" key="3">
    <source>
        <dbReference type="Proteomes" id="UP000265520"/>
    </source>
</evidence>